<evidence type="ECO:0000313" key="3">
    <source>
        <dbReference type="EMBL" id="ABM45728.1"/>
    </source>
</evidence>
<organismHost>
    <name type="scientific">Lepidoptera</name>
    <name type="common">moths &amp; butterflies</name>
    <dbReference type="NCBI Taxonomy" id="7088"/>
</organismHost>
<dbReference type="InterPro" id="IPR003497">
    <property type="entry name" value="BRO_N_domain"/>
</dbReference>
<dbReference type="PROSITE" id="PS51750">
    <property type="entry name" value="BRO_N"/>
    <property type="match status" value="1"/>
</dbReference>
<name>A1YJ07_NPVSF</name>
<evidence type="ECO:0000313" key="4">
    <source>
        <dbReference type="Proteomes" id="UP000204663"/>
    </source>
</evidence>
<proteinExistence type="predicted"/>
<keyword evidence="4" id="KW-1185">Reference proteome</keyword>
<evidence type="ECO:0000256" key="1">
    <source>
        <dbReference type="SAM" id="MobiDB-lite"/>
    </source>
</evidence>
<reference evidence="3 4" key="1">
    <citation type="journal article" date="2008" name="J. Gen. Virol.">
        <title>Genomic sequence analysis of a fast-killing isolate of Spodoptera frugiperda multiple nucleopolyhedrovirus.</title>
        <authorList>
            <person name="Harrison R.L."/>
            <person name="Puttler B."/>
            <person name="Popham H.J."/>
        </authorList>
    </citation>
    <scope>NUCLEOTIDE SEQUENCE [LARGE SCALE GENOMIC DNA]</scope>
    <source>
        <strain evidence="3">3AP2</strain>
    </source>
</reference>
<dbReference type="KEGG" id="vg:5176008"/>
<evidence type="ECO:0000259" key="2">
    <source>
        <dbReference type="PROSITE" id="PS51750"/>
    </source>
</evidence>
<dbReference type="GeneID" id="5176008"/>
<dbReference type="EMBL" id="EF035042">
    <property type="protein sequence ID" value="ABM45728.1"/>
    <property type="molecule type" value="Genomic_DNA"/>
</dbReference>
<protein>
    <submittedName>
        <fullName evidence="3">38.7 kDa protein</fullName>
    </submittedName>
</protein>
<dbReference type="Pfam" id="PF02498">
    <property type="entry name" value="Bro-N"/>
    <property type="match status" value="1"/>
</dbReference>
<dbReference type="OrthoDB" id="7030at10239"/>
<sequence>MLLQFLAKLFGYYDNDDDDENDHHNNEKEQEEEEQTALLKKKRTGGGLLAGFSYLFKSKRLKFDDQFSFTINYLFNDEVWIAGAKFAEAMGYPDPQRAIDKLVDDKYKRTINELVFNNHHDDNNSLICINKHGVVQLLDNLDFKNKAEFITWIIEDVYLELENKFIPSPIDEKLSKVLAAVDTIKEHNSEVVRTNDEFKTQVIERFEWFNVQISELHNKVNMLNNVDDLYKRLQDYHRNKKQLFSDSNSSGILDINDSASFFNNNNNANTCNNNGNGPRYEMVRFPRDSTKHPRLSVFVKPSEDGESTEVAFLAAQQRRHGALKRKFNNMEMIYDSVHPNPLLAMHCINEELDMKQIDYTKRSRRLLKVNTSVDTVKSFINENL</sequence>
<accession>A1YJ07</accession>
<dbReference type="Proteomes" id="UP000204663">
    <property type="component" value="Segment"/>
</dbReference>
<dbReference type="RefSeq" id="YP_001036309.1">
    <property type="nucleotide sequence ID" value="NC_009011.2"/>
</dbReference>
<feature type="domain" description="Bro-N" evidence="2">
    <location>
        <begin position="55"/>
        <end position="165"/>
    </location>
</feature>
<organism evidence="3 4">
    <name type="scientific">Spodoptera frugiperda nuclear polyhedrosis virus</name>
    <name type="common">SfNPV</name>
    <dbReference type="NCBI Taxonomy" id="10455"/>
    <lineage>
        <taxon>Viruses</taxon>
        <taxon>Viruses incertae sedis</taxon>
        <taxon>Naldaviricetes</taxon>
        <taxon>Lefavirales</taxon>
        <taxon>Baculoviridae</taxon>
        <taxon>Alphabaculovirus</taxon>
        <taxon>Alphabaculovirus spofrugiperdae</taxon>
    </lineage>
</organism>
<feature type="region of interest" description="Disordered" evidence="1">
    <location>
        <begin position="16"/>
        <end position="35"/>
    </location>
</feature>